<sequence>MNNPTYITIGLPFYNVENYLSGAIQSILAQTHPYWELILVDDGSTDKSLEIARSYAEKDDRIRLISDGSNKRLPARLNQIIKEAKYDYIARMDSDDLMSTDRIEKQLKTLIDNHHIDFVTTGCLTIGKNNELTGIKTGKNYQMSAESILGGLTNLLHASLLAKKEWYYRNTYNEKNVFAEDYELWLNAAKKNDLNYIVLEEPLYWYRVIENVTIDKLTKGYNSQIKVINNNYKGIISEKNKNKNIKKFKIKILTVKILDKLGLLNILLKRRSQKYNLEHIEYYNQEISIINNIKI</sequence>
<dbReference type="EMBL" id="JAENGP010000012">
    <property type="protein sequence ID" value="MBK1781744.1"/>
    <property type="molecule type" value="Genomic_DNA"/>
</dbReference>
<accession>A0ABS1ECS3</accession>
<organism evidence="2 3">
    <name type="scientific">Advenella mandrilli</name>
    <dbReference type="NCBI Taxonomy" id="2800330"/>
    <lineage>
        <taxon>Bacteria</taxon>
        <taxon>Pseudomonadati</taxon>
        <taxon>Pseudomonadota</taxon>
        <taxon>Betaproteobacteria</taxon>
        <taxon>Burkholderiales</taxon>
        <taxon>Alcaligenaceae</taxon>
    </lineage>
</organism>
<dbReference type="Pfam" id="PF00535">
    <property type="entry name" value="Glycos_transf_2"/>
    <property type="match status" value="1"/>
</dbReference>
<keyword evidence="3" id="KW-1185">Reference proteome</keyword>
<dbReference type="PANTHER" id="PTHR22916">
    <property type="entry name" value="GLYCOSYLTRANSFERASE"/>
    <property type="match status" value="1"/>
</dbReference>
<dbReference type="Gene3D" id="3.90.550.10">
    <property type="entry name" value="Spore Coat Polysaccharide Biosynthesis Protein SpsA, Chain A"/>
    <property type="match status" value="1"/>
</dbReference>
<gene>
    <name evidence="2" type="ORF">JHL22_10995</name>
</gene>
<dbReference type="CDD" id="cd00761">
    <property type="entry name" value="Glyco_tranf_GTA_type"/>
    <property type="match status" value="1"/>
</dbReference>
<dbReference type="InterPro" id="IPR029044">
    <property type="entry name" value="Nucleotide-diphossugar_trans"/>
</dbReference>
<name>A0ABS1ECS3_9BURK</name>
<protein>
    <submittedName>
        <fullName evidence="2">Glycosyltransferase family 2 protein</fullName>
    </submittedName>
</protein>
<evidence type="ECO:0000259" key="1">
    <source>
        <dbReference type="Pfam" id="PF00535"/>
    </source>
</evidence>
<dbReference type="InterPro" id="IPR001173">
    <property type="entry name" value="Glyco_trans_2-like"/>
</dbReference>
<reference evidence="2 3" key="1">
    <citation type="submission" date="2020-12" db="EMBL/GenBank/DDBJ databases">
        <authorList>
            <person name="Lu T."/>
            <person name="Wang Q."/>
            <person name="Han X."/>
        </authorList>
    </citation>
    <scope>NUCLEOTIDE SEQUENCE [LARGE SCALE GENOMIC DNA]</scope>
    <source>
        <strain evidence="2 3">WQ 585</strain>
    </source>
</reference>
<dbReference type="RefSeq" id="WP_200237254.1">
    <property type="nucleotide sequence ID" value="NZ_JAENGP010000012.1"/>
</dbReference>
<dbReference type="PANTHER" id="PTHR22916:SF3">
    <property type="entry name" value="UDP-GLCNAC:BETAGAL BETA-1,3-N-ACETYLGLUCOSAMINYLTRANSFERASE-LIKE PROTEIN 1"/>
    <property type="match status" value="1"/>
</dbReference>
<evidence type="ECO:0000313" key="2">
    <source>
        <dbReference type="EMBL" id="MBK1781744.1"/>
    </source>
</evidence>
<feature type="domain" description="Glycosyltransferase 2-like" evidence="1">
    <location>
        <begin position="9"/>
        <end position="119"/>
    </location>
</feature>
<evidence type="ECO:0000313" key="3">
    <source>
        <dbReference type="Proteomes" id="UP000635316"/>
    </source>
</evidence>
<comment type="caution">
    <text evidence="2">The sequence shown here is derived from an EMBL/GenBank/DDBJ whole genome shotgun (WGS) entry which is preliminary data.</text>
</comment>
<dbReference type="SUPFAM" id="SSF53448">
    <property type="entry name" value="Nucleotide-diphospho-sugar transferases"/>
    <property type="match status" value="1"/>
</dbReference>
<dbReference type="Proteomes" id="UP000635316">
    <property type="component" value="Unassembled WGS sequence"/>
</dbReference>
<proteinExistence type="predicted"/>